<sequence length="38" mass="4287">MALQLEQELGRAPPAHDSRPVHRRRVCAHDVSCTHGRV</sequence>
<keyword evidence="3" id="KW-1185">Reference proteome</keyword>
<protein>
    <submittedName>
        <fullName evidence="2">Uncharacterized protein</fullName>
    </submittedName>
</protein>
<feature type="region of interest" description="Disordered" evidence="1">
    <location>
        <begin position="1"/>
        <end position="22"/>
    </location>
</feature>
<dbReference type="AlphaFoldDB" id="A0A7D8YWZ3"/>
<evidence type="ECO:0000256" key="1">
    <source>
        <dbReference type="SAM" id="MobiDB-lite"/>
    </source>
</evidence>
<proteinExistence type="predicted"/>
<gene>
    <name evidence="2" type="ORF">VHUM_03840</name>
</gene>
<name>A0A7D8YWZ3_VANHU</name>
<organism evidence="2 3">
    <name type="scientific">Vanrija humicola</name>
    <name type="common">Yeast</name>
    <name type="synonym">Cryptococcus humicola</name>
    <dbReference type="NCBI Taxonomy" id="5417"/>
    <lineage>
        <taxon>Eukaryota</taxon>
        <taxon>Fungi</taxon>
        <taxon>Dikarya</taxon>
        <taxon>Basidiomycota</taxon>
        <taxon>Agaricomycotina</taxon>
        <taxon>Tremellomycetes</taxon>
        <taxon>Trichosporonales</taxon>
        <taxon>Trichosporonaceae</taxon>
        <taxon>Vanrija</taxon>
    </lineage>
</organism>
<evidence type="ECO:0000313" key="2">
    <source>
        <dbReference type="EMBL" id="TXT05020.1"/>
    </source>
</evidence>
<comment type="caution">
    <text evidence="2">The sequence shown here is derived from an EMBL/GenBank/DDBJ whole genome shotgun (WGS) entry which is preliminary data.</text>
</comment>
<evidence type="ECO:0000313" key="3">
    <source>
        <dbReference type="Proteomes" id="UP000473826"/>
    </source>
</evidence>
<reference evidence="2 3" key="1">
    <citation type="journal article" date="2019" name="PLoS Genet.">
        <title>Convergent evolution of linked mating-type loci in basidiomycete fungi.</title>
        <authorList>
            <person name="Sun S."/>
            <person name="Coelho M.A."/>
            <person name="Heitman J."/>
            <person name="Nowrousian M."/>
        </authorList>
    </citation>
    <scope>NUCLEOTIDE SEQUENCE [LARGE SCALE GENOMIC DNA]</scope>
    <source>
        <strain evidence="2 3">CBS 4282</strain>
    </source>
</reference>
<dbReference type="Proteomes" id="UP000473826">
    <property type="component" value="Unassembled WGS sequence"/>
</dbReference>
<dbReference type="EMBL" id="QKWK01000012">
    <property type="protein sequence ID" value="TXT05020.1"/>
    <property type="molecule type" value="Genomic_DNA"/>
</dbReference>
<accession>A0A7D8YWZ3</accession>